<dbReference type="PIRSF" id="PIRSF021700">
    <property type="entry name" value="3_dmu_93_MTrfase"/>
    <property type="match status" value="1"/>
</dbReference>
<accession>A0ABT6XES6</accession>
<keyword evidence="3" id="KW-1185">Reference proteome</keyword>
<gene>
    <name evidence="2" type="ORF">QLQ15_05740</name>
</gene>
<dbReference type="EMBL" id="JASGBI010000001">
    <property type="protein sequence ID" value="MDI9238413.1"/>
    <property type="molecule type" value="Genomic_DNA"/>
</dbReference>
<evidence type="ECO:0000313" key="3">
    <source>
        <dbReference type="Proteomes" id="UP001321580"/>
    </source>
</evidence>
<dbReference type="InterPro" id="IPR029068">
    <property type="entry name" value="Glyas_Bleomycin-R_OHBP_Dase"/>
</dbReference>
<dbReference type="CDD" id="cd06588">
    <property type="entry name" value="PhnB_like"/>
    <property type="match status" value="1"/>
</dbReference>
<dbReference type="InterPro" id="IPR009725">
    <property type="entry name" value="3_dmu_93_MTrfase"/>
</dbReference>
<dbReference type="Gene3D" id="3.10.180.10">
    <property type="entry name" value="2,3-Dihydroxybiphenyl 1,2-Dioxygenase, domain 1"/>
    <property type="match status" value="1"/>
</dbReference>
<comment type="caution">
    <text evidence="2">The sequence shown here is derived from an EMBL/GenBank/DDBJ whole genome shotgun (WGS) entry which is preliminary data.</text>
</comment>
<name>A0ABT6XES6_9GAMM</name>
<dbReference type="SUPFAM" id="SSF54593">
    <property type="entry name" value="Glyoxalase/Bleomycin resistance protein/Dihydroxybiphenyl dioxygenase"/>
    <property type="match status" value="1"/>
</dbReference>
<protein>
    <submittedName>
        <fullName evidence="2">VOC family protein</fullName>
    </submittedName>
</protein>
<organism evidence="2 3">
    <name type="scientific">Lysobacter stagni</name>
    <dbReference type="NCBI Taxonomy" id="3045172"/>
    <lineage>
        <taxon>Bacteria</taxon>
        <taxon>Pseudomonadati</taxon>
        <taxon>Pseudomonadota</taxon>
        <taxon>Gammaproteobacteria</taxon>
        <taxon>Lysobacterales</taxon>
        <taxon>Lysobacteraceae</taxon>
        <taxon>Lysobacter</taxon>
    </lineage>
</organism>
<dbReference type="Pfam" id="PF06983">
    <property type="entry name" value="3-dmu-9_3-mt"/>
    <property type="match status" value="1"/>
</dbReference>
<feature type="domain" description="PhnB-like" evidence="1">
    <location>
        <begin position="11"/>
        <end position="126"/>
    </location>
</feature>
<reference evidence="2 3" key="1">
    <citation type="submission" date="2023-05" db="EMBL/GenBank/DDBJ databases">
        <title>Lysobacter sp. strain LF1 Genome sequencing and assembly.</title>
        <authorList>
            <person name="Jung Y."/>
        </authorList>
    </citation>
    <scope>NUCLEOTIDE SEQUENCE [LARGE SCALE GENOMIC DNA]</scope>
    <source>
        <strain evidence="2 3">LF1</strain>
    </source>
</reference>
<dbReference type="PANTHER" id="PTHR33990:SF2">
    <property type="entry name" value="PHNB-LIKE DOMAIN-CONTAINING PROTEIN"/>
    <property type="match status" value="1"/>
</dbReference>
<dbReference type="InterPro" id="IPR028973">
    <property type="entry name" value="PhnB-like"/>
</dbReference>
<sequence length="168" mass="18774">MQTTRCTVIPKLQPCLWFDGNAEEAARFYAETFPDSRIDAIHRAPSDYPAGKQGNVLTVEVTVLGMRFLLLNGGPQFTFDEAVSFQVATDDQAETDRYWKAIVDNGGQESACGWCRDRFGLSWQITPRRLTELITQGGETSRRAFEAMMEMGKIDIAALDRAVADVRS</sequence>
<evidence type="ECO:0000313" key="2">
    <source>
        <dbReference type="EMBL" id="MDI9238413.1"/>
    </source>
</evidence>
<evidence type="ECO:0000259" key="1">
    <source>
        <dbReference type="Pfam" id="PF06983"/>
    </source>
</evidence>
<proteinExistence type="predicted"/>
<dbReference type="PANTHER" id="PTHR33990">
    <property type="entry name" value="PROTEIN YJDN-RELATED"/>
    <property type="match status" value="1"/>
</dbReference>
<dbReference type="Proteomes" id="UP001321580">
    <property type="component" value="Unassembled WGS sequence"/>
</dbReference>